<gene>
    <name evidence="1" type="ORF">MBSPM3_v1c0260</name>
</gene>
<dbReference type="RefSeq" id="WP_069028007.1">
    <property type="nucleotide sequence ID" value="NZ_CP015149.1"/>
</dbReference>
<evidence type="ECO:0000313" key="2">
    <source>
        <dbReference type="Proteomes" id="UP000224287"/>
    </source>
</evidence>
<keyword evidence="2" id="KW-1185">Reference proteome</keyword>
<name>A0ABM6DLG1_9MOLU</name>
<proteinExistence type="predicted"/>
<dbReference type="Proteomes" id="UP000224287">
    <property type="component" value="Chromosome"/>
</dbReference>
<organism evidence="1 2">
    <name type="scientific">Maize bushy stunt phytoplasma</name>
    <dbReference type="NCBI Taxonomy" id="202462"/>
    <lineage>
        <taxon>Bacteria</taxon>
        <taxon>Bacillati</taxon>
        <taxon>Mycoplasmatota</taxon>
        <taxon>Mollicutes</taxon>
        <taxon>Acholeplasmatales</taxon>
        <taxon>Acholeplasmataceae</taxon>
        <taxon>Candidatus Phytoplasma</taxon>
        <taxon>16SrI (Aster yellows group)</taxon>
    </lineage>
</organism>
<protein>
    <submittedName>
        <fullName evidence="1">Uncharacterized protein</fullName>
    </submittedName>
</protein>
<reference evidence="1" key="1">
    <citation type="submission" date="2016-04" db="EMBL/GenBank/DDBJ databases">
        <title>Complete genome sequence of maize bushy stunt phytoplasma M3.</title>
        <authorList>
            <person name="Orlovskis Z."/>
            <person name="Canale M.C."/>
            <person name="Haryono M."/>
            <person name="Lopes J.R.S."/>
            <person name="Kuo C.-H."/>
            <person name="Hogenhout S.A."/>
        </authorList>
    </citation>
    <scope>NUCLEOTIDE SEQUENCE [LARGE SCALE GENOMIC DNA]</scope>
    <source>
        <strain evidence="1">M3</strain>
    </source>
</reference>
<evidence type="ECO:0000313" key="1">
    <source>
        <dbReference type="EMBL" id="AOF54574.1"/>
    </source>
</evidence>
<accession>A0ABM6DLG1</accession>
<dbReference type="EMBL" id="CP015149">
    <property type="protein sequence ID" value="AOF54574.1"/>
    <property type="molecule type" value="Genomic_DNA"/>
</dbReference>
<sequence>MKFYNQEGKVVKEFKVDKNTKLLDKDTNKQDFESLGNKFRWCLESDKNKQVDSNRVKDFQPLYEKVTQSLNLYPLVLPDDKKLVTFNFKKVNKVNALVVDKGADSADVKTKVDQLEKPANDNFNFCVWFRFGYGGESFLEPYQFGTKKEQRTKNKRSKSL</sequence>